<keyword evidence="1" id="KW-0472">Membrane</keyword>
<dbReference type="EMBL" id="AP008984">
    <property type="protein sequence ID" value="BAF48987.1"/>
    <property type="molecule type" value="Genomic_DNA"/>
</dbReference>
<evidence type="ECO:0000256" key="1">
    <source>
        <dbReference type="SAM" id="Phobius"/>
    </source>
</evidence>
<sequence length="178" mass="20332">MTMRGIAQVHLLINHNISVQWYSTTVASNTNNNSVHRFTCIHSLYSSNFGTFACQQLLLSQIAAIIATKVRRTSPVHDHTINTLTHLNRINYSSIISINKRISRVINQCIHMLFFFLLLESVLHLAVRLKHGHLRLRHFRQRSLGQRGSSISFRCQGITSPHCNMRCTVRVKQASTSI</sequence>
<keyword evidence="1" id="KW-1133">Transmembrane helix</keyword>
<gene>
    <name evidence="2" type="ORF">KHVJ014</name>
    <name evidence="3" type="ORF">KHVJ183</name>
</gene>
<accession>A4FTB3</accession>
<proteinExistence type="predicted"/>
<dbReference type="EMBL" id="AP008984">
    <property type="protein sequence ID" value="BAF48818.1"/>
    <property type="molecule type" value="Genomic_DNA"/>
</dbReference>
<name>A4FTB3_CYHV3</name>
<feature type="transmembrane region" description="Helical" evidence="1">
    <location>
        <begin position="110"/>
        <end position="127"/>
    </location>
</feature>
<dbReference type="Proteomes" id="UP000169752">
    <property type="component" value="Segment"/>
</dbReference>
<reference evidence="2 4" key="1">
    <citation type="journal article" date="2007" name="J. Virol.">
        <title>Genome sequences of three koi herpesvirus isolates representing the expanding distribution of an emerging disease threatening koi and common carp worldwide.</title>
        <authorList>
            <person name="Aoki T."/>
            <person name="Hirono I."/>
            <person name="Kurokawa K."/>
            <person name="Fukuda H."/>
            <person name="Nahary R."/>
            <person name="Eldar A."/>
            <person name="Davison A.J."/>
            <person name="Waltzek T.B."/>
            <person name="Bercovier H."/>
            <person name="Hedrick R.P."/>
        </authorList>
    </citation>
    <scope>NUCLEOTIDE SEQUENCE [LARGE SCALE GENOMIC DNA]</scope>
    <source>
        <strain evidence="2">TUMST1</strain>
    </source>
</reference>
<organism evidence="2 4">
    <name type="scientific">Cyprinid herpesvirus 3</name>
    <name type="common">CyHV-3</name>
    <dbReference type="NCBI Taxonomy" id="180230"/>
    <lineage>
        <taxon>Viruses</taxon>
        <taxon>Duplodnaviria</taxon>
        <taxon>Heunggongvirae</taxon>
        <taxon>Peploviricota</taxon>
        <taxon>Herviviricetes</taxon>
        <taxon>Herpesvirales</taxon>
        <taxon>Alloherpesviridae</taxon>
        <taxon>Cyvirus</taxon>
        <taxon>Cyvirus cyprinidallo3</taxon>
    </lineage>
</organism>
<evidence type="ECO:0000313" key="4">
    <source>
        <dbReference type="Proteomes" id="UP000169752"/>
    </source>
</evidence>
<evidence type="ECO:0000313" key="2">
    <source>
        <dbReference type="EMBL" id="BAF48818.1"/>
    </source>
</evidence>
<keyword evidence="1" id="KW-0812">Transmembrane</keyword>
<protein>
    <submittedName>
        <fullName evidence="2">Uncharacterized protein</fullName>
    </submittedName>
</protein>
<evidence type="ECO:0000313" key="3">
    <source>
        <dbReference type="EMBL" id="BAF48987.1"/>
    </source>
</evidence>